<keyword evidence="2" id="KW-1185">Reference proteome</keyword>
<dbReference type="Proteomes" id="UP000467841">
    <property type="component" value="Unassembled WGS sequence"/>
</dbReference>
<evidence type="ECO:0000313" key="2">
    <source>
        <dbReference type="Proteomes" id="UP000467841"/>
    </source>
</evidence>
<dbReference type="PANTHER" id="PTHR33116:SF78">
    <property type="entry name" value="OS12G0587133 PROTEIN"/>
    <property type="match status" value="1"/>
</dbReference>
<name>A0A6D2IHQ1_9BRAS</name>
<protein>
    <recommendedName>
        <fullName evidence="3">Reverse transcriptase zinc-binding domain-containing protein</fullName>
    </recommendedName>
</protein>
<accession>A0A6D2IHQ1</accession>
<evidence type="ECO:0000313" key="1">
    <source>
        <dbReference type="EMBL" id="CAA7027589.1"/>
    </source>
</evidence>
<proteinExistence type="predicted"/>
<sequence>MSSIKLPESKVKALDRVSRDFIWGSTSETRKQHLIGWDRVCLPKAEGGLGIRKASLMNRALLAKVGWRLLYDETSLWARVMRSKYRVGDIHDSTWTVGKSNWSSTWRSIVVGLREVIKPVHG</sequence>
<evidence type="ECO:0008006" key="3">
    <source>
        <dbReference type="Google" id="ProtNLM"/>
    </source>
</evidence>
<organism evidence="1 2">
    <name type="scientific">Microthlaspi erraticum</name>
    <dbReference type="NCBI Taxonomy" id="1685480"/>
    <lineage>
        <taxon>Eukaryota</taxon>
        <taxon>Viridiplantae</taxon>
        <taxon>Streptophyta</taxon>
        <taxon>Embryophyta</taxon>
        <taxon>Tracheophyta</taxon>
        <taxon>Spermatophyta</taxon>
        <taxon>Magnoliopsida</taxon>
        <taxon>eudicotyledons</taxon>
        <taxon>Gunneridae</taxon>
        <taxon>Pentapetalae</taxon>
        <taxon>rosids</taxon>
        <taxon>malvids</taxon>
        <taxon>Brassicales</taxon>
        <taxon>Brassicaceae</taxon>
        <taxon>Coluteocarpeae</taxon>
        <taxon>Microthlaspi</taxon>
    </lineage>
</organism>
<comment type="caution">
    <text evidence="1">The sequence shown here is derived from an EMBL/GenBank/DDBJ whole genome shotgun (WGS) entry which is preliminary data.</text>
</comment>
<dbReference type="PANTHER" id="PTHR33116">
    <property type="entry name" value="REVERSE TRANSCRIPTASE ZINC-BINDING DOMAIN-CONTAINING PROTEIN-RELATED-RELATED"/>
    <property type="match status" value="1"/>
</dbReference>
<dbReference type="EMBL" id="CACVBM020001058">
    <property type="protein sequence ID" value="CAA7027589.1"/>
    <property type="molecule type" value="Genomic_DNA"/>
</dbReference>
<dbReference type="AlphaFoldDB" id="A0A6D2IHQ1"/>
<gene>
    <name evidence="1" type="ORF">MERR_LOCUS14824</name>
</gene>
<dbReference type="OrthoDB" id="1742485at2759"/>
<reference evidence="1" key="1">
    <citation type="submission" date="2020-01" db="EMBL/GenBank/DDBJ databases">
        <authorList>
            <person name="Mishra B."/>
        </authorList>
    </citation>
    <scope>NUCLEOTIDE SEQUENCE [LARGE SCALE GENOMIC DNA]</scope>
</reference>